<dbReference type="eggNOG" id="ENOG5032RS7">
    <property type="taxonomic scope" value="Bacteria"/>
</dbReference>
<reference evidence="4 5" key="1">
    <citation type="submission" date="2012-08" db="EMBL/GenBank/DDBJ databases">
        <title>Whole genome shotgun sequence of Kineosphaera limosa NBRC 100340.</title>
        <authorList>
            <person name="Yoshida I."/>
            <person name="Isaki S."/>
            <person name="Hosoyama A."/>
            <person name="Tsuchikane K."/>
            <person name="Katsumata H."/>
            <person name="Ando Y."/>
            <person name="Ohji S."/>
            <person name="Hamada M."/>
            <person name="Tamura T."/>
            <person name="Yamazoe A."/>
            <person name="Yamazaki S."/>
            <person name="Fujita N."/>
        </authorList>
    </citation>
    <scope>NUCLEOTIDE SEQUENCE [LARGE SCALE GENOMIC DNA]</scope>
    <source>
        <strain evidence="4 5">NBRC 100340</strain>
    </source>
</reference>
<proteinExistence type="predicted"/>
<evidence type="ECO:0000313" key="4">
    <source>
        <dbReference type="EMBL" id="GAB95919.1"/>
    </source>
</evidence>
<evidence type="ECO:0000256" key="2">
    <source>
        <dbReference type="SAM" id="Phobius"/>
    </source>
</evidence>
<gene>
    <name evidence="4" type="ORF">KILIM_029_00290</name>
</gene>
<feature type="transmembrane region" description="Helical" evidence="2">
    <location>
        <begin position="81"/>
        <end position="103"/>
    </location>
</feature>
<feature type="transmembrane region" description="Helical" evidence="2">
    <location>
        <begin position="109"/>
        <end position="130"/>
    </location>
</feature>
<keyword evidence="2" id="KW-0472">Membrane</keyword>
<organism evidence="4 5">
    <name type="scientific">Kineosphaera limosa NBRC 100340</name>
    <dbReference type="NCBI Taxonomy" id="1184609"/>
    <lineage>
        <taxon>Bacteria</taxon>
        <taxon>Bacillati</taxon>
        <taxon>Actinomycetota</taxon>
        <taxon>Actinomycetes</taxon>
        <taxon>Micrococcales</taxon>
        <taxon>Dermatophilaceae</taxon>
        <taxon>Kineosphaera</taxon>
    </lineage>
</organism>
<dbReference type="STRING" id="1184609.KILIM_029_00290"/>
<keyword evidence="2" id="KW-1133">Transmembrane helix</keyword>
<dbReference type="Pfam" id="PF11181">
    <property type="entry name" value="YflT"/>
    <property type="match status" value="1"/>
</dbReference>
<protein>
    <recommendedName>
        <fullName evidence="3">General stress protein 17M-like domain-containing protein</fullName>
    </recommendedName>
</protein>
<keyword evidence="5" id="KW-1185">Reference proteome</keyword>
<feature type="domain" description="General stress protein 17M-like" evidence="3">
    <location>
        <begin position="32"/>
        <end position="120"/>
    </location>
</feature>
<dbReference type="RefSeq" id="WP_006592451.1">
    <property type="nucleotide sequence ID" value="NZ_BAHD01000029.1"/>
</dbReference>
<evidence type="ECO:0000313" key="5">
    <source>
        <dbReference type="Proteomes" id="UP000008366"/>
    </source>
</evidence>
<dbReference type="EMBL" id="BAHD01000029">
    <property type="protein sequence ID" value="GAB95919.1"/>
    <property type="molecule type" value="Genomic_DNA"/>
</dbReference>
<dbReference type="InterPro" id="IPR025889">
    <property type="entry name" value="GSP17M-like_dom"/>
</dbReference>
<accession>K6XAT2</accession>
<dbReference type="AlphaFoldDB" id="K6XAT2"/>
<sequence>MAATPHADAHTIAPTTNVPTTDAPTDGSNVVIITTYPTYEQAQRAVDRLSDEKFDVAAVKIVGQGLRSVEQVTGRMTKGRAALYGMGSGAWFGLFIGLLFGLFLPAAGWLSMILTAVLIGGVWGAIFGFFGHLATGGQRDFTSVRSLRAEFYELKVRSDLAADAARLLGI</sequence>
<keyword evidence="2" id="KW-0812">Transmembrane</keyword>
<evidence type="ECO:0000259" key="3">
    <source>
        <dbReference type="Pfam" id="PF11181"/>
    </source>
</evidence>
<dbReference type="Proteomes" id="UP000008366">
    <property type="component" value="Unassembled WGS sequence"/>
</dbReference>
<name>K6XAT2_9MICO</name>
<feature type="region of interest" description="Disordered" evidence="1">
    <location>
        <begin position="1"/>
        <end position="24"/>
    </location>
</feature>
<evidence type="ECO:0000256" key="1">
    <source>
        <dbReference type="SAM" id="MobiDB-lite"/>
    </source>
</evidence>
<feature type="compositionally biased region" description="Polar residues" evidence="1">
    <location>
        <begin position="13"/>
        <end position="24"/>
    </location>
</feature>
<comment type="caution">
    <text evidence="4">The sequence shown here is derived from an EMBL/GenBank/DDBJ whole genome shotgun (WGS) entry which is preliminary data.</text>
</comment>